<evidence type="ECO:0000256" key="2">
    <source>
        <dbReference type="ARBA" id="ARBA00022737"/>
    </source>
</evidence>
<gene>
    <name evidence="6" type="ORF">V6N11_013366</name>
</gene>
<organism evidence="6 7">
    <name type="scientific">Hibiscus sabdariffa</name>
    <name type="common">roselle</name>
    <dbReference type="NCBI Taxonomy" id="183260"/>
    <lineage>
        <taxon>Eukaryota</taxon>
        <taxon>Viridiplantae</taxon>
        <taxon>Streptophyta</taxon>
        <taxon>Embryophyta</taxon>
        <taxon>Tracheophyta</taxon>
        <taxon>Spermatophyta</taxon>
        <taxon>Magnoliopsida</taxon>
        <taxon>eudicotyledons</taxon>
        <taxon>Gunneridae</taxon>
        <taxon>Pentapetalae</taxon>
        <taxon>rosids</taxon>
        <taxon>malvids</taxon>
        <taxon>Malvales</taxon>
        <taxon>Malvaceae</taxon>
        <taxon>Malvoideae</taxon>
        <taxon>Hibiscus</taxon>
    </lineage>
</organism>
<evidence type="ECO:0000256" key="4">
    <source>
        <dbReference type="SAM" id="SignalP"/>
    </source>
</evidence>
<dbReference type="InterPro" id="IPR018333">
    <property type="entry name" value="Squalene_cyclase"/>
</dbReference>
<evidence type="ECO:0000256" key="1">
    <source>
        <dbReference type="ARBA" id="ARBA00009755"/>
    </source>
</evidence>
<dbReference type="PANTHER" id="PTHR11764">
    <property type="entry name" value="TERPENE CYCLASE/MUTASE FAMILY MEMBER"/>
    <property type="match status" value="1"/>
</dbReference>
<evidence type="ECO:0000313" key="6">
    <source>
        <dbReference type="EMBL" id="KAK8977581.1"/>
    </source>
</evidence>
<feature type="domain" description="Squalene cyclase C-terminal" evidence="5">
    <location>
        <begin position="130"/>
        <end position="299"/>
    </location>
</feature>
<feature type="domain" description="Squalene cyclase C-terminal" evidence="5">
    <location>
        <begin position="351"/>
        <end position="686"/>
    </location>
</feature>
<dbReference type="InterPro" id="IPR008930">
    <property type="entry name" value="Terpenoid_cyclase/PrenylTrfase"/>
</dbReference>
<protein>
    <recommendedName>
        <fullName evidence="3">Terpene cyclase/mutase family member</fullName>
        <ecNumber evidence="3">5.4.99.-</ecNumber>
    </recommendedName>
</protein>
<proteinExistence type="inferred from homology"/>
<keyword evidence="4" id="KW-0732">Signal</keyword>
<dbReference type="InterPro" id="IPR002365">
    <property type="entry name" value="Terpene_synthase_CS"/>
</dbReference>
<dbReference type="Proteomes" id="UP001396334">
    <property type="component" value="Unassembled WGS sequence"/>
</dbReference>
<dbReference type="PROSITE" id="PS01074">
    <property type="entry name" value="TERPENE_SYNTHASES"/>
    <property type="match status" value="2"/>
</dbReference>
<feature type="chain" id="PRO_5047287235" description="Terpene cyclase/mutase family member" evidence="4">
    <location>
        <begin position="25"/>
        <end position="695"/>
    </location>
</feature>
<dbReference type="PANTHER" id="PTHR11764:SF48">
    <property type="entry name" value="TERPENE CYCLASE_MUTASE FAMILY MEMBER"/>
    <property type="match status" value="1"/>
</dbReference>
<comment type="caution">
    <text evidence="6">The sequence shown here is derived from an EMBL/GenBank/DDBJ whole genome shotgun (WGS) entry which is preliminary data.</text>
</comment>
<reference evidence="6 7" key="1">
    <citation type="journal article" date="2024" name="G3 (Bethesda)">
        <title>Genome assembly of Hibiscus sabdariffa L. provides insights into metabolisms of medicinal natural products.</title>
        <authorList>
            <person name="Kim T."/>
        </authorList>
    </citation>
    <scope>NUCLEOTIDE SEQUENCE [LARGE SCALE GENOMIC DNA]</scope>
    <source>
        <strain evidence="6">TK-2024</strain>
        <tissue evidence="6">Old leaves</tissue>
    </source>
</reference>
<evidence type="ECO:0000313" key="7">
    <source>
        <dbReference type="Proteomes" id="UP001396334"/>
    </source>
</evidence>
<name>A0ABR2NNC8_9ROSI</name>
<dbReference type="EMBL" id="JBBPBN010000117">
    <property type="protein sequence ID" value="KAK8977581.1"/>
    <property type="molecule type" value="Genomic_DNA"/>
</dbReference>
<evidence type="ECO:0000259" key="5">
    <source>
        <dbReference type="Pfam" id="PF13243"/>
    </source>
</evidence>
<comment type="similarity">
    <text evidence="1 3">Belongs to the terpene cyclase/mutase family.</text>
</comment>
<accession>A0ABR2NNC8</accession>
<dbReference type="SUPFAM" id="SSF48239">
    <property type="entry name" value="Terpenoid cyclases/Protein prenyltransferases"/>
    <property type="match status" value="2"/>
</dbReference>
<keyword evidence="3" id="KW-0413">Isomerase</keyword>
<keyword evidence="7" id="KW-1185">Reference proteome</keyword>
<keyword evidence="2" id="KW-0677">Repeat</keyword>
<feature type="signal peptide" evidence="4">
    <location>
        <begin position="1"/>
        <end position="24"/>
    </location>
</feature>
<dbReference type="InterPro" id="IPR032696">
    <property type="entry name" value="SQ_cyclase_C"/>
</dbReference>
<sequence length="695" mass="78746">MQSFGSQVWDAALVLQALLATNLSDEIGPTLMEGHNFLKNSQVRDNPPGDFKRMFRHISKGSWTFSDRDHGWQVSDCTAEALKCCLYFAMMAPEMVGEKMETEHVYDAVNILLSLQALVLLKKLYPGHREKEIENCIKKATKFIEDIQYPDGSWYGNWGICFFYGTWFALSGLKAVGKNFNNCLAIRKGVDFLLKTQREDGGWGESYLSCPTRVYTPIEGKESNLVSTAQALMGLIAAGQAERDPTPLHRAARLLINSQLANGGFPQQGLAGVFMRNCMLHYALYRNIFPLWALAEYRNHVCRYITIGCGEKPLCMLACWVEDPNGISFQKHLARIDDYVWVGEDGIKMQDASLVLQALLATNLSDEIGPTLMEGHNFLKNSQVRDNPPGDFKRMFRHISKGSWTFSDRDHGWQVSDCTAESLKCCLYFSMMAPEMVGEKMETEQFYDAVNIILSLQSKNGGFSAWEPAGGGFWWEWLNPVEFLEDLVKEHEYVECTSSAIQALVLFKKLYPRHREREIENCIRNAAKFIEHVQYPDGSWYGNWGICFFYGTWFALSGLKAAGNNFNNCLAIRKGVDFLLKTQREDGGWGESYLSCPTKVYTPIEEGKESNLVNTAHALMGLISGGQAERDSRPLHRAAKLLINSQLSNGDFPQQGLAGVIMRNCMLHYALYRNYFPLWALAEYRNHVWSSNICF</sequence>
<dbReference type="NCBIfam" id="TIGR01787">
    <property type="entry name" value="squalene_cyclas"/>
    <property type="match status" value="1"/>
</dbReference>
<dbReference type="EC" id="5.4.99.-" evidence="3"/>
<dbReference type="Pfam" id="PF13243">
    <property type="entry name" value="SQHop_cyclase_C"/>
    <property type="match status" value="2"/>
</dbReference>
<dbReference type="Gene3D" id="1.50.10.20">
    <property type="match status" value="2"/>
</dbReference>
<evidence type="ECO:0000256" key="3">
    <source>
        <dbReference type="RuleBase" id="RU362003"/>
    </source>
</evidence>